<dbReference type="PROSITE" id="PS51257">
    <property type="entry name" value="PROKAR_LIPOPROTEIN"/>
    <property type="match status" value="1"/>
</dbReference>
<dbReference type="RefSeq" id="WP_315948349.1">
    <property type="nucleotide sequence ID" value="NZ_JAWCUA010000010.1"/>
</dbReference>
<name>A0ABU3R4R4_9GAMM</name>
<dbReference type="InterPro" id="IPR016875">
    <property type="entry name" value="UCP028200"/>
</dbReference>
<accession>A0ABU3R4R4</accession>
<reference evidence="1 2" key="1">
    <citation type="submission" date="2023-10" db="EMBL/GenBank/DDBJ databases">
        <title>Psychrosphaera aquimaarina strain SW33 isolated from seawater.</title>
        <authorList>
            <person name="Bayburt H."/>
            <person name="Kim J.M."/>
            <person name="Choi B.J."/>
            <person name="Jeon C.O."/>
        </authorList>
    </citation>
    <scope>NUCLEOTIDE SEQUENCE [LARGE SCALE GENOMIC DNA]</scope>
    <source>
        <strain evidence="1 2">KCTC 52743</strain>
    </source>
</reference>
<comment type="caution">
    <text evidence="1">The sequence shown here is derived from an EMBL/GenBank/DDBJ whole genome shotgun (WGS) entry which is preliminary data.</text>
</comment>
<dbReference type="Pfam" id="PF19795">
    <property type="entry name" value="DUF6279"/>
    <property type="match status" value="1"/>
</dbReference>
<protein>
    <submittedName>
        <fullName evidence="1">DUF6279 family lipoprotein</fullName>
    </submittedName>
</protein>
<organism evidence="1 2">
    <name type="scientific">Psychrosphaera aquimarina</name>
    <dbReference type="NCBI Taxonomy" id="2044854"/>
    <lineage>
        <taxon>Bacteria</taxon>
        <taxon>Pseudomonadati</taxon>
        <taxon>Pseudomonadota</taxon>
        <taxon>Gammaproteobacteria</taxon>
        <taxon>Alteromonadales</taxon>
        <taxon>Pseudoalteromonadaceae</taxon>
        <taxon>Psychrosphaera</taxon>
    </lineage>
</organism>
<keyword evidence="2" id="KW-1185">Reference proteome</keyword>
<dbReference type="PIRSF" id="PIRSF028200">
    <property type="entry name" value="UCP028200"/>
    <property type="match status" value="1"/>
</dbReference>
<dbReference type="EMBL" id="JAWCUA010000010">
    <property type="protein sequence ID" value="MDU0114671.1"/>
    <property type="molecule type" value="Genomic_DNA"/>
</dbReference>
<evidence type="ECO:0000313" key="1">
    <source>
        <dbReference type="EMBL" id="MDU0114671.1"/>
    </source>
</evidence>
<evidence type="ECO:0000313" key="2">
    <source>
        <dbReference type="Proteomes" id="UP001257914"/>
    </source>
</evidence>
<dbReference type="Proteomes" id="UP001257914">
    <property type="component" value="Unassembled WGS sequence"/>
</dbReference>
<gene>
    <name evidence="1" type="ORF">RT723_17080</name>
</gene>
<keyword evidence="1" id="KW-0449">Lipoprotein</keyword>
<proteinExistence type="predicted"/>
<sequence>MPTSLEKSLIIIMFTLFLTGCSAKLVYNYADWLIFWKIGDYVELNSEQKKVLENKVEELQNWHRTEELPYYSALLKQLRNIVENRDEKELAALFLQGPMIWQRSITKLSPEIIEFLTLLSTSQKQEIITNIGSIQQETNEKWLKEIEDGNQQRIEDAEQRIEDYLGKLTKKQKETLVIYEQQRPNIIPLRIEGRKRWLTLFSKAILQGPEIDKTLVEKLLTDLSSHRSIKQQALTEQITQLNLSKFRYLLKSMTDKQQTKLLKKIDEITKDIDQLSKQI</sequence>